<protein>
    <submittedName>
        <fullName evidence="2">Aspartate/glutamate racemase family protein</fullName>
    </submittedName>
</protein>
<reference evidence="2 3" key="1">
    <citation type="submission" date="2022-11" db="EMBL/GenBank/DDBJ databases">
        <title>The First Case of Preauricular Fistular Abscess Caused by Peptoniphilus grossensis.</title>
        <authorList>
            <person name="Byun J.-H."/>
        </authorList>
    </citation>
    <scope>NUCLEOTIDE SEQUENCE [LARGE SCALE GENOMIC DNA]</scope>
    <source>
        <strain evidence="2 3">GYB008</strain>
    </source>
</reference>
<dbReference type="InterPro" id="IPR053714">
    <property type="entry name" value="Iso_Racemase_Enz_sf"/>
</dbReference>
<dbReference type="RefSeq" id="WP_332087284.1">
    <property type="nucleotide sequence ID" value="NZ_JARBCY010000033.1"/>
</dbReference>
<dbReference type="PANTHER" id="PTHR28047:SF5">
    <property type="entry name" value="PROTEIN DCG1"/>
    <property type="match status" value="1"/>
</dbReference>
<evidence type="ECO:0000313" key="3">
    <source>
        <dbReference type="Proteomes" id="UP001328425"/>
    </source>
</evidence>
<gene>
    <name evidence="2" type="ORF">PV361_05450</name>
</gene>
<proteinExistence type="inferred from homology"/>
<name>A0ABU7XA69_9FIRM</name>
<dbReference type="InterPro" id="IPR015942">
    <property type="entry name" value="Asp/Glu/hydantoin_racemase"/>
</dbReference>
<dbReference type="Pfam" id="PF01177">
    <property type="entry name" value="Asp_Glu_race"/>
    <property type="match status" value="1"/>
</dbReference>
<dbReference type="PANTHER" id="PTHR28047">
    <property type="entry name" value="PROTEIN DCG1"/>
    <property type="match status" value="1"/>
</dbReference>
<organism evidence="2 3">
    <name type="scientific">Peptoniphilus grossensis</name>
    <dbReference type="NCBI Taxonomy" id="1465756"/>
    <lineage>
        <taxon>Bacteria</taxon>
        <taxon>Bacillati</taxon>
        <taxon>Bacillota</taxon>
        <taxon>Tissierellia</taxon>
        <taxon>Tissierellales</taxon>
        <taxon>Peptoniphilaceae</taxon>
        <taxon>Peptoniphilus</taxon>
    </lineage>
</organism>
<evidence type="ECO:0000313" key="2">
    <source>
        <dbReference type="EMBL" id="MEF3318143.1"/>
    </source>
</evidence>
<dbReference type="Gene3D" id="3.40.50.12500">
    <property type="match status" value="1"/>
</dbReference>
<keyword evidence="3" id="KW-1185">Reference proteome</keyword>
<comment type="caution">
    <text evidence="2">The sequence shown here is derived from an EMBL/GenBank/DDBJ whole genome shotgun (WGS) entry which is preliminary data.</text>
</comment>
<comment type="similarity">
    <text evidence="1">Belongs to the HyuE racemase family.</text>
</comment>
<dbReference type="InterPro" id="IPR052186">
    <property type="entry name" value="Hydantoin_racemase-like"/>
</dbReference>
<dbReference type="Proteomes" id="UP001328425">
    <property type="component" value="Unassembled WGS sequence"/>
</dbReference>
<sequence>MKVLLINPNSNDEMTNNLNRLVDKFTLDNIETDVIGMKNTPEFIGSQETINKTFNSLKKSILENKDKYEIFILACHLDPNLQALREETKQTILGIGECSLLFCKMLGKKFSIVGSSDKTVELKNDMVSRYGAEDCLDYIGYPEGDSSESLVDRLSDASKKAIDNHNSDVIVLGCAGFVDFDSYIESKIDRDVIDGVIVSLMIADNYAKYKNYKKINY</sequence>
<dbReference type="EMBL" id="JARBCY010000033">
    <property type="protein sequence ID" value="MEF3318143.1"/>
    <property type="molecule type" value="Genomic_DNA"/>
</dbReference>
<evidence type="ECO:0000256" key="1">
    <source>
        <dbReference type="ARBA" id="ARBA00038414"/>
    </source>
</evidence>
<accession>A0ABU7XA69</accession>